<name>A0ABR3BBF6_PHYBL</name>
<evidence type="ECO:0000313" key="3">
    <source>
        <dbReference type="Proteomes" id="UP001448207"/>
    </source>
</evidence>
<protein>
    <submittedName>
        <fullName evidence="2">Uncharacterized protein</fullName>
    </submittedName>
</protein>
<sequence>MCARCGTVPEIVSLPGLLVRMNQYLVVVCIQQNIHFRSYIFYHFPLCLLPILQALSNLLCLVQSFLCVVQSLVLFNLFYLAPTKIDYIYIVSDHRKLRLHHTVLHILPTNIHILYIFIF</sequence>
<feature type="transmembrane region" description="Helical" evidence="1">
    <location>
        <begin position="39"/>
        <end position="55"/>
    </location>
</feature>
<dbReference type="EMBL" id="JBCLYO010000001">
    <property type="protein sequence ID" value="KAL0096191.1"/>
    <property type="molecule type" value="Genomic_DNA"/>
</dbReference>
<reference evidence="2 3" key="1">
    <citation type="submission" date="2024-04" db="EMBL/GenBank/DDBJ databases">
        <title>Symmetric and asymmetric DNA N6-adenine methylation regulates different biological responses in Mucorales.</title>
        <authorList>
            <consortium name="Lawrence Berkeley National Laboratory"/>
            <person name="Lax C."/>
            <person name="Mondo S.J."/>
            <person name="Osorio-Concepcion M."/>
            <person name="Muszewska A."/>
            <person name="Corrochano-Luque M."/>
            <person name="Gutierrez G."/>
            <person name="Riley R."/>
            <person name="Lipzen A."/>
            <person name="Guo J."/>
            <person name="Hundley H."/>
            <person name="Amirebrahimi M."/>
            <person name="Ng V."/>
            <person name="Lorenzo-Gutierrez D."/>
            <person name="Binder U."/>
            <person name="Yang J."/>
            <person name="Song Y."/>
            <person name="Canovas D."/>
            <person name="Navarro E."/>
            <person name="Freitag M."/>
            <person name="Gabaldon T."/>
            <person name="Grigoriev I.V."/>
            <person name="Corrochano L.M."/>
            <person name="Nicolas F.E."/>
            <person name="Garre V."/>
        </authorList>
    </citation>
    <scope>NUCLEOTIDE SEQUENCE [LARGE SCALE GENOMIC DNA]</scope>
    <source>
        <strain evidence="2 3">L51</strain>
    </source>
</reference>
<feature type="transmembrane region" description="Helical" evidence="1">
    <location>
        <begin position="61"/>
        <end position="81"/>
    </location>
</feature>
<keyword evidence="1" id="KW-1133">Transmembrane helix</keyword>
<evidence type="ECO:0000256" key="1">
    <source>
        <dbReference type="SAM" id="Phobius"/>
    </source>
</evidence>
<accession>A0ABR3BBF6</accession>
<gene>
    <name evidence="2" type="ORF">J3Q64DRAFT_1706639</name>
</gene>
<organism evidence="2 3">
    <name type="scientific">Phycomyces blakesleeanus</name>
    <dbReference type="NCBI Taxonomy" id="4837"/>
    <lineage>
        <taxon>Eukaryota</taxon>
        <taxon>Fungi</taxon>
        <taxon>Fungi incertae sedis</taxon>
        <taxon>Mucoromycota</taxon>
        <taxon>Mucoromycotina</taxon>
        <taxon>Mucoromycetes</taxon>
        <taxon>Mucorales</taxon>
        <taxon>Phycomycetaceae</taxon>
        <taxon>Phycomyces</taxon>
    </lineage>
</organism>
<feature type="transmembrane region" description="Helical" evidence="1">
    <location>
        <begin position="102"/>
        <end position="118"/>
    </location>
</feature>
<evidence type="ECO:0000313" key="2">
    <source>
        <dbReference type="EMBL" id="KAL0096191.1"/>
    </source>
</evidence>
<keyword evidence="3" id="KW-1185">Reference proteome</keyword>
<comment type="caution">
    <text evidence="2">The sequence shown here is derived from an EMBL/GenBank/DDBJ whole genome shotgun (WGS) entry which is preliminary data.</text>
</comment>
<proteinExistence type="predicted"/>
<dbReference type="Proteomes" id="UP001448207">
    <property type="component" value="Unassembled WGS sequence"/>
</dbReference>
<keyword evidence="1" id="KW-0812">Transmembrane</keyword>
<keyword evidence="1" id="KW-0472">Membrane</keyword>